<dbReference type="Proteomes" id="UP000233762">
    <property type="component" value="Unassembled WGS sequence"/>
</dbReference>
<name>A0A2N3R6N7_9BIFI</name>
<dbReference type="InterPro" id="IPR001509">
    <property type="entry name" value="Epimerase_deHydtase"/>
</dbReference>
<proteinExistence type="predicted"/>
<evidence type="ECO:0000313" key="2">
    <source>
        <dbReference type="EMBL" id="PKV04998.1"/>
    </source>
</evidence>
<dbReference type="Pfam" id="PF01370">
    <property type="entry name" value="Epimerase"/>
    <property type="match status" value="1"/>
</dbReference>
<reference evidence="2 3" key="1">
    <citation type="submission" date="2017-10" db="EMBL/GenBank/DDBJ databases">
        <title>Bifidobacterium genomics.</title>
        <authorList>
            <person name="Lugli G.A."/>
            <person name="Milani C."/>
            <person name="Mancabelli L."/>
        </authorList>
    </citation>
    <scope>NUCLEOTIDE SEQUENCE [LARGE SCALE GENOMIC DNA]</scope>
    <source>
        <strain evidence="2 3">1520B</strain>
    </source>
</reference>
<dbReference type="InterPro" id="IPR050177">
    <property type="entry name" value="Lipid_A_modif_metabolic_enz"/>
</dbReference>
<feature type="domain" description="NAD-dependent epimerase/dehydratase" evidence="1">
    <location>
        <begin position="107"/>
        <end position="315"/>
    </location>
</feature>
<dbReference type="PANTHER" id="PTHR43245">
    <property type="entry name" value="BIFUNCTIONAL POLYMYXIN RESISTANCE PROTEIN ARNA"/>
    <property type="match status" value="1"/>
</dbReference>
<dbReference type="Gene3D" id="3.40.50.720">
    <property type="entry name" value="NAD(P)-binding Rossmann-like Domain"/>
    <property type="match status" value="1"/>
</dbReference>
<protein>
    <submittedName>
        <fullName evidence="2">dTDP-glucose 4,6-dehydratase</fullName>
    </submittedName>
</protein>
<accession>A0A2N3R6N7</accession>
<gene>
    <name evidence="2" type="ORF">CQR50_0252</name>
</gene>
<evidence type="ECO:0000259" key="1">
    <source>
        <dbReference type="Pfam" id="PF01370"/>
    </source>
</evidence>
<dbReference type="EMBL" id="PCHH01000001">
    <property type="protein sequence ID" value="PKV04998.1"/>
    <property type="molecule type" value="Genomic_DNA"/>
</dbReference>
<dbReference type="SUPFAM" id="SSF51735">
    <property type="entry name" value="NAD(P)-binding Rossmann-fold domains"/>
    <property type="match status" value="1"/>
</dbReference>
<comment type="caution">
    <text evidence="2">The sequence shown here is derived from an EMBL/GenBank/DDBJ whole genome shotgun (WGS) entry which is preliminary data.</text>
</comment>
<organism evidence="2 3">
    <name type="scientific">Bifidobacterium pseudolongum subsp. globosum</name>
    <dbReference type="NCBI Taxonomy" id="1690"/>
    <lineage>
        <taxon>Bacteria</taxon>
        <taxon>Bacillati</taxon>
        <taxon>Actinomycetota</taxon>
        <taxon>Actinomycetes</taxon>
        <taxon>Bifidobacteriales</taxon>
        <taxon>Bifidobacteriaceae</taxon>
        <taxon>Bifidobacterium</taxon>
    </lineage>
</organism>
<dbReference type="AlphaFoldDB" id="A0A2N3R6N7"/>
<sequence>MLYSPFASLFSLFLPLVKWINDNNGENGDENSENSRQNGESDWRGAQGRWFSMDRGIEQRGDYGVGWGLPAMAVPHRGSVGVSWFILCYPLLWFASKKKRGEVARRILVTGGTVFVSKYIARYFADLGEQVVVLNRNTKAQLEGVTVIEADRHALGNVLSGQHFAAVIDVTAYNAQDVDDLARALESVTFDTYVMISSSAVYPTTNLQPFVENGRLGLNSKHEVWGQYSEGKVAAERAVLEQIANAYIIRPPYLYGPMNNIYREAFVFDCADAERAFRLPGDGEMRLQFFHVRDLCRFIDVIIAQQPQQHVFNVGNPESVSVREWVELCYRAAGKPLECVAVHNVPQRSFFPFYDYQYELDVRAQRELMPETTPLAEGLRESYAWYSTHRNEVVPKPYMKFIDEELPAAPASVR</sequence>
<dbReference type="InterPro" id="IPR036291">
    <property type="entry name" value="NAD(P)-bd_dom_sf"/>
</dbReference>
<evidence type="ECO:0000313" key="3">
    <source>
        <dbReference type="Proteomes" id="UP000233762"/>
    </source>
</evidence>